<feature type="compositionally biased region" description="Low complexity" evidence="1">
    <location>
        <begin position="78"/>
        <end position="91"/>
    </location>
</feature>
<evidence type="ECO:0000256" key="1">
    <source>
        <dbReference type="SAM" id="MobiDB-lite"/>
    </source>
</evidence>
<sequence length="295" mass="33136">MRISMLLICLCCVMLSYAQTPADSSQNRPDTSKLPVDTVKKQTDTVKAPIADTTKPITDSTQNIPVIKPPANTTDSLNANTNADSTANDAAMGNAPPAPVSEEPQEEGIGKLEDCEIPFTMAYQIKNMTYKELDSLRIEFQKIVKEEEEEKIITIKMRYTNEHIIGYMTQAPIHHSNKYIVINLPINVKIGWCCVPDSTHPSQHCATTRAELIGIDTTEHCKRWKQQDDGTDMLDQLVANKRKIDLSKYKKKRKFNPLAFLNVFKRKKKKEMIGIPMDKTLPEILKSGEKSPGSS</sequence>
<dbReference type="Proteomes" id="UP000186917">
    <property type="component" value="Unassembled WGS sequence"/>
</dbReference>
<proteinExistence type="predicted"/>
<protein>
    <submittedName>
        <fullName evidence="3">Uncharacterized protein</fullName>
    </submittedName>
</protein>
<accession>A0A1N7L4S6</accession>
<organism evidence="3 4">
    <name type="scientific">Filimonas lacunae</name>
    <dbReference type="NCBI Taxonomy" id="477680"/>
    <lineage>
        <taxon>Bacteria</taxon>
        <taxon>Pseudomonadati</taxon>
        <taxon>Bacteroidota</taxon>
        <taxon>Chitinophagia</taxon>
        <taxon>Chitinophagales</taxon>
        <taxon>Chitinophagaceae</taxon>
        <taxon>Filimonas</taxon>
    </lineage>
</organism>
<evidence type="ECO:0000313" key="4">
    <source>
        <dbReference type="Proteomes" id="UP000186917"/>
    </source>
</evidence>
<feature type="region of interest" description="Disordered" evidence="1">
    <location>
        <begin position="50"/>
        <end position="107"/>
    </location>
</feature>
<dbReference type="EMBL" id="FTOR01000001">
    <property type="protein sequence ID" value="SIS68776.1"/>
    <property type="molecule type" value="Genomic_DNA"/>
</dbReference>
<evidence type="ECO:0000313" key="3">
    <source>
        <dbReference type="EMBL" id="SIS68776.1"/>
    </source>
</evidence>
<feature type="compositionally biased region" description="Polar residues" evidence="1">
    <location>
        <begin position="55"/>
        <end position="64"/>
    </location>
</feature>
<evidence type="ECO:0000256" key="2">
    <source>
        <dbReference type="SAM" id="SignalP"/>
    </source>
</evidence>
<keyword evidence="4" id="KW-1185">Reference proteome</keyword>
<name>A0A1N7L4S6_9BACT</name>
<dbReference type="STRING" id="477680.SAMN05421788_101638"/>
<dbReference type="AlphaFoldDB" id="A0A1N7L4S6"/>
<keyword evidence="2" id="KW-0732">Signal</keyword>
<reference evidence="4" key="1">
    <citation type="submission" date="2017-01" db="EMBL/GenBank/DDBJ databases">
        <authorList>
            <person name="Varghese N."/>
            <person name="Submissions S."/>
        </authorList>
    </citation>
    <scope>NUCLEOTIDE SEQUENCE [LARGE SCALE GENOMIC DNA]</scope>
    <source>
        <strain evidence="4">DSM 21054</strain>
    </source>
</reference>
<gene>
    <name evidence="3" type="ORF">SAMN05421788_101638</name>
</gene>
<feature type="chain" id="PRO_5013111553" evidence="2">
    <location>
        <begin position="19"/>
        <end position="295"/>
    </location>
</feature>
<feature type="signal peptide" evidence="2">
    <location>
        <begin position="1"/>
        <end position="18"/>
    </location>
</feature>